<accession>A0A336LS31</accession>
<dbReference type="AlphaFoldDB" id="A0A336LS31"/>
<proteinExistence type="predicted"/>
<dbReference type="EMBL" id="UFQT01000091">
    <property type="protein sequence ID" value="SSX19533.1"/>
    <property type="molecule type" value="Genomic_DNA"/>
</dbReference>
<feature type="compositionally biased region" description="Low complexity" evidence="1">
    <location>
        <begin position="198"/>
        <end position="210"/>
    </location>
</feature>
<feature type="region of interest" description="Disordered" evidence="1">
    <location>
        <begin position="180"/>
        <end position="210"/>
    </location>
</feature>
<evidence type="ECO:0000313" key="3">
    <source>
        <dbReference type="EMBL" id="SSX19533.1"/>
    </source>
</evidence>
<reference evidence="3" key="2">
    <citation type="submission" date="2018-07" db="EMBL/GenBank/DDBJ databases">
        <authorList>
            <person name="Quirk P.G."/>
            <person name="Krulwich T.A."/>
        </authorList>
    </citation>
    <scope>NUCLEOTIDE SEQUENCE</scope>
</reference>
<dbReference type="VEuPathDB" id="VectorBase:CSON015049"/>
<organism evidence="3">
    <name type="scientific">Culicoides sonorensis</name>
    <name type="common">Biting midge</name>
    <dbReference type="NCBI Taxonomy" id="179676"/>
    <lineage>
        <taxon>Eukaryota</taxon>
        <taxon>Metazoa</taxon>
        <taxon>Ecdysozoa</taxon>
        <taxon>Arthropoda</taxon>
        <taxon>Hexapoda</taxon>
        <taxon>Insecta</taxon>
        <taxon>Pterygota</taxon>
        <taxon>Neoptera</taxon>
        <taxon>Endopterygota</taxon>
        <taxon>Diptera</taxon>
        <taxon>Nematocera</taxon>
        <taxon>Chironomoidea</taxon>
        <taxon>Ceratopogonidae</taxon>
        <taxon>Ceratopogoninae</taxon>
        <taxon>Culicoides</taxon>
        <taxon>Monoculicoides</taxon>
    </lineage>
</organism>
<name>A0A336LS31_CULSO</name>
<evidence type="ECO:0000313" key="2">
    <source>
        <dbReference type="EMBL" id="SSW99151.1"/>
    </source>
</evidence>
<dbReference type="EMBL" id="UFQS01000091">
    <property type="protein sequence ID" value="SSW99151.1"/>
    <property type="molecule type" value="Genomic_DNA"/>
</dbReference>
<protein>
    <submittedName>
        <fullName evidence="3">CSON015049 protein</fullName>
    </submittedName>
</protein>
<evidence type="ECO:0000256" key="1">
    <source>
        <dbReference type="SAM" id="MobiDB-lite"/>
    </source>
</evidence>
<gene>
    <name evidence="3" type="primary">CSON015049</name>
</gene>
<reference evidence="2" key="1">
    <citation type="submission" date="2018-04" db="EMBL/GenBank/DDBJ databases">
        <authorList>
            <person name="Go L.Y."/>
            <person name="Mitchell J.A."/>
        </authorList>
    </citation>
    <scope>NUCLEOTIDE SEQUENCE</scope>
    <source>
        <tissue evidence="2">Whole organism</tissue>
    </source>
</reference>
<sequence>MNHNIIQEILSIDSEIADHLFNELEHLCENPFDETAKSKIDTLFNEAEEKIIIKAQEMSLNIIDLTNYSSDSSFDETDSDSDETIVLSDASTPTVAKSMRKSYLFGFPLANKTESRKFYDTPQHSNFTSLNIESHNFDSSSFKDGDVTPQPESCKVDTQSNKRWNLIRKSVLFRFPKRTRDKKQKYYNTPPLSKKMGNNNHANCENNESS</sequence>